<reference evidence="11" key="5">
    <citation type="submission" date="2020-01" db="EMBL/GenBank/DDBJ databases">
        <authorList>
            <consortium name="NCBI Pathogen Detection Project"/>
        </authorList>
    </citation>
    <scope>NUCLEOTIDE SEQUENCE</scope>
    <source>
        <strain evidence="11">OLC2673_Aeromonas</strain>
    </source>
</reference>
<reference evidence="11" key="1">
    <citation type="journal article" date="2018" name="Genome Biol.">
        <title>SKESA: strategic k-mer extension for scrupulous assemblies.</title>
        <authorList>
            <person name="Souvorov A."/>
            <person name="Agarwala R."/>
            <person name="Lipman D.J."/>
        </authorList>
    </citation>
    <scope>NUCLEOTIDE SEQUENCE</scope>
    <source>
        <strain evidence="11">OLC2673_Aeromonas</strain>
    </source>
</reference>
<evidence type="ECO:0000256" key="2">
    <source>
        <dbReference type="ARBA" id="ARBA00022448"/>
    </source>
</evidence>
<dbReference type="InterPro" id="IPR052157">
    <property type="entry name" value="BCAA_transport_permease"/>
</dbReference>
<sequence length="308" mass="32882">MSEHFLYLVQQLLNGLTIGSTYALIAIGYTMVYGIIGMINFAHGEVYMIGSYVAFMVMAGLMMMGIDSTFLLLGGAFLVSIVITGTYGWTIERVAYRPLRGGNRLIPLISAIGMSIFLQNMMRMAQGSRDIAMPTLISGGWTLGEADGFQASLSWMQLIIFVVTFITMLALTQFIGRSRMGRACRACSEDIKMANLLGIDTHVVISITFVLGATLAAVAGVLLGMYYGVINPYLGFMAGLKAFTAAVLGGIGSIPGAVLGGLLLGVVEALTAGYLSTEYKDVMAFALLIGVLLFMPTGILGRPEVEKV</sequence>
<evidence type="ECO:0000256" key="7">
    <source>
        <dbReference type="ARBA" id="ARBA00022989"/>
    </source>
</evidence>
<evidence type="ECO:0000256" key="5">
    <source>
        <dbReference type="ARBA" id="ARBA00022692"/>
    </source>
</evidence>
<proteinExistence type="inferred from homology"/>
<evidence type="ECO:0000256" key="8">
    <source>
        <dbReference type="ARBA" id="ARBA00023136"/>
    </source>
</evidence>
<dbReference type="GeneID" id="4489152"/>
<dbReference type="Proteomes" id="UP000253075">
    <property type="component" value="Unassembled WGS sequence"/>
</dbReference>
<dbReference type="GO" id="GO:0005886">
    <property type="term" value="C:plasma membrane"/>
    <property type="evidence" value="ECO:0007669"/>
    <property type="project" value="UniProtKB-SubCell"/>
</dbReference>
<keyword evidence="5 10" id="KW-0812">Transmembrane</keyword>
<feature type="transmembrane region" description="Helical" evidence="10">
    <location>
        <begin position="155"/>
        <end position="175"/>
    </location>
</feature>
<dbReference type="GO" id="GO:0015192">
    <property type="term" value="F:L-phenylalanine transmembrane transporter activity"/>
    <property type="evidence" value="ECO:0007669"/>
    <property type="project" value="TreeGrafter"/>
</dbReference>
<dbReference type="KEGG" id="ahh:RY45_00835"/>
<dbReference type="OMA" id="NMGWFLI"/>
<dbReference type="GO" id="GO:0015808">
    <property type="term" value="P:L-alanine transport"/>
    <property type="evidence" value="ECO:0007669"/>
    <property type="project" value="TreeGrafter"/>
</dbReference>
<dbReference type="InterPro" id="IPR001851">
    <property type="entry name" value="ABC_transp_permease"/>
</dbReference>
<organism evidence="11 14">
    <name type="scientific">Aeromonas hydrophila</name>
    <dbReference type="NCBI Taxonomy" id="644"/>
    <lineage>
        <taxon>Bacteria</taxon>
        <taxon>Pseudomonadati</taxon>
        <taxon>Pseudomonadota</taxon>
        <taxon>Gammaproteobacteria</taxon>
        <taxon>Aeromonadales</taxon>
        <taxon>Aeromonadaceae</taxon>
        <taxon>Aeromonas</taxon>
    </lineage>
</organism>
<feature type="transmembrane region" description="Helical" evidence="10">
    <location>
        <begin position="282"/>
        <end position="301"/>
    </location>
</feature>
<evidence type="ECO:0000313" key="14">
    <source>
        <dbReference type="Proteomes" id="UP000859505"/>
    </source>
</evidence>
<keyword evidence="4" id="KW-0997">Cell inner membrane</keyword>
<dbReference type="Proteomes" id="UP000859505">
    <property type="component" value="Unassembled WGS sequence"/>
</dbReference>
<evidence type="ECO:0000256" key="1">
    <source>
        <dbReference type="ARBA" id="ARBA00004429"/>
    </source>
</evidence>
<reference evidence="13" key="3">
    <citation type="submission" date="2018-02" db="EMBL/GenBank/DDBJ databases">
        <title>Phenotypic characterization and whole genome analysis of multidrug-resistant, extended-spectrum beta-lactamase-producing bacteria isolated from dogs in Germany.</title>
        <authorList>
            <person name="Williamson C."/>
        </authorList>
    </citation>
    <scope>NUCLEOTIDE SEQUENCE [LARGE SCALE GENOMIC DNA]</scope>
    <source>
        <strain evidence="13">AFG_SD03_1510_Ahy_093</strain>
    </source>
</reference>
<keyword evidence="7 10" id="KW-1133">Transmembrane helix</keyword>
<dbReference type="CDD" id="cd06582">
    <property type="entry name" value="TM_PBP1_LivH_like"/>
    <property type="match status" value="1"/>
</dbReference>
<keyword evidence="6" id="KW-0029">Amino-acid transport</keyword>
<evidence type="ECO:0000256" key="10">
    <source>
        <dbReference type="SAM" id="Phobius"/>
    </source>
</evidence>
<dbReference type="EMBL" id="PUTQ01000029">
    <property type="protein sequence ID" value="RCF46286.1"/>
    <property type="molecule type" value="Genomic_DNA"/>
</dbReference>
<dbReference type="AlphaFoldDB" id="A0A081UXH1"/>
<comment type="subcellular location">
    <subcellularLocation>
        <location evidence="1">Cell inner membrane</location>
        <topology evidence="1">Multi-pass membrane protein</topology>
    </subcellularLocation>
</comment>
<feature type="transmembrane region" description="Helical" evidence="10">
    <location>
        <begin position="70"/>
        <end position="89"/>
    </location>
</feature>
<comment type="caution">
    <text evidence="11">The sequence shown here is derived from an EMBL/GenBank/DDBJ whole genome shotgun (WGS) entry which is preliminary data.</text>
</comment>
<dbReference type="GO" id="GO:1903806">
    <property type="term" value="P:L-isoleucine import across plasma membrane"/>
    <property type="evidence" value="ECO:0007669"/>
    <property type="project" value="TreeGrafter"/>
</dbReference>
<feature type="transmembrane region" description="Helical" evidence="10">
    <location>
        <begin position="46"/>
        <end position="64"/>
    </location>
</feature>
<reference evidence="12" key="4">
    <citation type="submission" date="2018-02" db="EMBL/GenBank/DDBJ databases">
        <authorList>
            <person name="Williamson C."/>
        </authorList>
    </citation>
    <scope>NUCLEOTIDE SEQUENCE</scope>
    <source>
        <strain evidence="12">AFG_SD03_1510_Ahy_093</strain>
    </source>
</reference>
<keyword evidence="3" id="KW-1003">Cell membrane</keyword>
<name>A0A081UXH1_AERHY</name>
<dbReference type="PANTHER" id="PTHR11795">
    <property type="entry name" value="BRANCHED-CHAIN AMINO ACID TRANSPORT SYSTEM PERMEASE PROTEIN LIVH"/>
    <property type="match status" value="1"/>
</dbReference>
<dbReference type="KEGG" id="ahi:VU14_21925"/>
<feature type="transmembrane region" description="Helical" evidence="10">
    <location>
        <begin position="20"/>
        <end position="39"/>
    </location>
</feature>
<dbReference type="EMBL" id="DACTUL010000079">
    <property type="protein sequence ID" value="HAT6346854.1"/>
    <property type="molecule type" value="Genomic_DNA"/>
</dbReference>
<dbReference type="Pfam" id="PF02653">
    <property type="entry name" value="BPD_transp_2"/>
    <property type="match status" value="1"/>
</dbReference>
<evidence type="ECO:0000313" key="11">
    <source>
        <dbReference type="EMBL" id="HAT6346854.1"/>
    </source>
</evidence>
<gene>
    <name evidence="11" type="primary">livH</name>
    <name evidence="12" type="ORF">C6C11_18085</name>
    <name evidence="11" type="ORF">JAJ28_004674</name>
</gene>
<evidence type="ECO:0000313" key="13">
    <source>
        <dbReference type="Proteomes" id="UP000253075"/>
    </source>
</evidence>
<evidence type="ECO:0000313" key="12">
    <source>
        <dbReference type="EMBL" id="RCF46286.1"/>
    </source>
</evidence>
<dbReference type="GO" id="GO:0005304">
    <property type="term" value="F:L-valine transmembrane transporter activity"/>
    <property type="evidence" value="ECO:0007669"/>
    <property type="project" value="TreeGrafter"/>
</dbReference>
<accession>A0A081UXH1</accession>
<dbReference type="GO" id="GO:0015190">
    <property type="term" value="F:L-leucine transmembrane transporter activity"/>
    <property type="evidence" value="ECO:0007669"/>
    <property type="project" value="TreeGrafter"/>
</dbReference>
<evidence type="ECO:0000256" key="3">
    <source>
        <dbReference type="ARBA" id="ARBA00022475"/>
    </source>
</evidence>
<comment type="similarity">
    <text evidence="9">Belongs to the binding-protein-dependent transport system permease family. LivHM subfamily.</text>
</comment>
<dbReference type="NCBIfam" id="NF008011">
    <property type="entry name" value="PRK10740.1"/>
    <property type="match status" value="1"/>
</dbReference>
<dbReference type="KEGG" id="aaj:BOQ57_00400"/>
<evidence type="ECO:0000256" key="9">
    <source>
        <dbReference type="ARBA" id="ARBA00037998"/>
    </source>
</evidence>
<evidence type="ECO:0000256" key="4">
    <source>
        <dbReference type="ARBA" id="ARBA00022519"/>
    </source>
</evidence>
<evidence type="ECO:0000256" key="6">
    <source>
        <dbReference type="ARBA" id="ARBA00022970"/>
    </source>
</evidence>
<keyword evidence="2" id="KW-0813">Transport</keyword>
<keyword evidence="8 10" id="KW-0472">Membrane</keyword>
<dbReference type="GO" id="GO:0015188">
    <property type="term" value="F:L-isoleucine transmembrane transporter activity"/>
    <property type="evidence" value="ECO:0007669"/>
    <property type="project" value="TreeGrafter"/>
</dbReference>
<feature type="transmembrane region" description="Helical" evidence="10">
    <location>
        <begin position="101"/>
        <end position="118"/>
    </location>
</feature>
<dbReference type="eggNOG" id="COG0559">
    <property type="taxonomic scope" value="Bacteria"/>
</dbReference>
<protein>
    <submittedName>
        <fullName evidence="11">High-affinity branched-chain amino acid ABC transporter permease LivH</fullName>
    </submittedName>
</protein>
<dbReference type="GO" id="GO:0042941">
    <property type="term" value="P:D-alanine transmembrane transport"/>
    <property type="evidence" value="ECO:0007669"/>
    <property type="project" value="TreeGrafter"/>
</dbReference>
<dbReference type="PANTHER" id="PTHR11795:SF371">
    <property type="entry name" value="HIGH-AFFINITY BRANCHED-CHAIN AMINO ACID TRANSPORT SYSTEM PERMEASE PROTEIN LIVH"/>
    <property type="match status" value="1"/>
</dbReference>
<reference evidence="12 13" key="2">
    <citation type="journal article" date="2018" name="PLoS ONE">
        <title>Phenotypic characterization and whole genome analysis of extended-spectrum beta-lactamase-producing bacteria isolated from dogs in Germany.</title>
        <authorList>
            <person name="Boehmer T."/>
            <person name="Vogler A.J."/>
            <person name="Thomas A."/>
            <person name="Sauer S."/>
            <person name="Hergenroether M."/>
            <person name="Straubinger R.K."/>
            <person name="Birdsell D."/>
            <person name="Keim P."/>
            <person name="Sahl J.W."/>
            <person name="Williamson C.H."/>
            <person name="Riehm J.M."/>
        </authorList>
    </citation>
    <scope>NUCLEOTIDE SEQUENCE [LARGE SCALE GENOMIC DNA]</scope>
    <source>
        <strain evidence="12 13">AFG_SD03_1510_Ahy_093</strain>
    </source>
</reference>
<dbReference type="RefSeq" id="WP_011704141.1">
    <property type="nucleotide sequence ID" value="NZ_AP019193.1"/>
</dbReference>
<feature type="transmembrane region" description="Helical" evidence="10">
    <location>
        <begin position="203"/>
        <end position="227"/>
    </location>
</feature>